<dbReference type="SUPFAM" id="SSF50978">
    <property type="entry name" value="WD40 repeat-like"/>
    <property type="match status" value="1"/>
</dbReference>
<proteinExistence type="predicted"/>
<feature type="repeat" description="WD" evidence="3">
    <location>
        <begin position="496"/>
        <end position="535"/>
    </location>
</feature>
<dbReference type="SMART" id="SM00320">
    <property type="entry name" value="WD40"/>
    <property type="match status" value="6"/>
</dbReference>
<dbReference type="RefSeq" id="WP_346112298.1">
    <property type="nucleotide sequence ID" value="NZ_BAAAMU010000094.1"/>
</dbReference>
<feature type="repeat" description="WD" evidence="3">
    <location>
        <begin position="582"/>
        <end position="625"/>
    </location>
</feature>
<name>A0ABN2GL61_9ACTN</name>
<dbReference type="Proteomes" id="UP001500064">
    <property type="component" value="Unassembled WGS sequence"/>
</dbReference>
<dbReference type="Pfam" id="PF00400">
    <property type="entry name" value="WD40"/>
    <property type="match status" value="6"/>
</dbReference>
<dbReference type="InterPro" id="IPR036322">
    <property type="entry name" value="WD40_repeat_dom_sf"/>
</dbReference>
<keyword evidence="4" id="KW-0175">Coiled coil</keyword>
<comment type="caution">
    <text evidence="6">The sequence shown here is derived from an EMBL/GenBank/DDBJ whole genome shotgun (WGS) entry which is preliminary data.</text>
</comment>
<dbReference type="InterPro" id="IPR019775">
    <property type="entry name" value="WD40_repeat_CS"/>
</dbReference>
<dbReference type="EMBL" id="BAAAMU010000094">
    <property type="protein sequence ID" value="GAA1673093.1"/>
    <property type="molecule type" value="Genomic_DNA"/>
</dbReference>
<keyword evidence="2" id="KW-0677">Repeat</keyword>
<evidence type="ECO:0000256" key="3">
    <source>
        <dbReference type="PROSITE-ProRule" id="PRU00221"/>
    </source>
</evidence>
<dbReference type="InterPro" id="IPR001680">
    <property type="entry name" value="WD40_rpt"/>
</dbReference>
<dbReference type="PROSITE" id="PS50082">
    <property type="entry name" value="WD_REPEATS_2"/>
    <property type="match status" value="6"/>
</dbReference>
<dbReference type="PRINTS" id="PR00320">
    <property type="entry name" value="GPROTEINBRPT"/>
</dbReference>
<dbReference type="PANTHER" id="PTHR22847:SF637">
    <property type="entry name" value="WD REPEAT DOMAIN 5B"/>
    <property type="match status" value="1"/>
</dbReference>
<dbReference type="PROSITE" id="PS00678">
    <property type="entry name" value="WD_REPEATS_1"/>
    <property type="match status" value="2"/>
</dbReference>
<evidence type="ECO:0000313" key="7">
    <source>
        <dbReference type="Proteomes" id="UP001500064"/>
    </source>
</evidence>
<reference evidence="6 7" key="1">
    <citation type="journal article" date="2019" name="Int. J. Syst. Evol. Microbiol.">
        <title>The Global Catalogue of Microorganisms (GCM) 10K type strain sequencing project: providing services to taxonomists for standard genome sequencing and annotation.</title>
        <authorList>
            <consortium name="The Broad Institute Genomics Platform"/>
            <consortium name="The Broad Institute Genome Sequencing Center for Infectious Disease"/>
            <person name="Wu L."/>
            <person name="Ma J."/>
        </authorList>
    </citation>
    <scope>NUCLEOTIDE SEQUENCE [LARGE SCALE GENOMIC DNA]</scope>
    <source>
        <strain evidence="6 7">JCM 13929</strain>
    </source>
</reference>
<keyword evidence="7" id="KW-1185">Reference proteome</keyword>
<evidence type="ECO:0000256" key="2">
    <source>
        <dbReference type="ARBA" id="ARBA00022737"/>
    </source>
</evidence>
<feature type="repeat" description="WD" evidence="3">
    <location>
        <begin position="406"/>
        <end position="449"/>
    </location>
</feature>
<organism evidence="6 7">
    <name type="scientific">Nonomuraea maheshkhaliensis</name>
    <dbReference type="NCBI Taxonomy" id="419590"/>
    <lineage>
        <taxon>Bacteria</taxon>
        <taxon>Bacillati</taxon>
        <taxon>Actinomycetota</taxon>
        <taxon>Actinomycetes</taxon>
        <taxon>Streptosporangiales</taxon>
        <taxon>Streptosporangiaceae</taxon>
        <taxon>Nonomuraea</taxon>
    </lineage>
</organism>
<evidence type="ECO:0000256" key="5">
    <source>
        <dbReference type="SAM" id="MobiDB-lite"/>
    </source>
</evidence>
<feature type="repeat" description="WD" evidence="3">
    <location>
        <begin position="537"/>
        <end position="571"/>
    </location>
</feature>
<dbReference type="PROSITE" id="PS50294">
    <property type="entry name" value="WD_REPEATS_REGION"/>
    <property type="match status" value="3"/>
</dbReference>
<evidence type="ECO:0000313" key="6">
    <source>
        <dbReference type="EMBL" id="GAA1673093.1"/>
    </source>
</evidence>
<sequence length="708" mass="74496">MVVAAVAGAALVLGVGFALRAGALDAAANVVQVLSGVPLLVALWTWATHREEDQPARWAELGELLQVIADADGLTTKRLCRELRRWQEDEIAAFLQGTRHPEWTFITAFIALVAKEDGWRQEVLLRRVRVVWEAGGTGSRTVPDSREWAKALREAVHARKVLGQVYESADRYDQLEAGLAEMMARLRKAVDDLLAERQSLRKQLATRHHAPQVAMKTEIDRLTRQLADAEQRLRAAQWLQRATNDRLDEANRQHRQAEELKNRALHRAGQAATRLATLDSTTPAPPKPAALARHTEPTPALMGPTDQDAARAILERVDQRLSAEASKLHGLQDVLVANGEPDTSKPFLHEGGKIDGPDPAVQPSSGFVTRRRMLIVGSVAVAGAGVTIPVALSRKPEVGTQFAEPLKGHFGAVEAVAVGVVNGKVIAVSGGADTTVRRWDLMAGRAADTTIGGGAGVVTGLAFGVLQDKPVIISGGTDATVRVWDAGTGAPIGSPLVGHSGPVNAVAASRTVMASAGSDGTVRLWDLAKGQAVGDPLSGHAGPVNTVAIGTWKGRSIVISGGDDQTVRMWDAGAGAPIGNPLKGHAKEVNTVAFGTVSRQTVAISGGSDGTARVWDLTEGRAIGAPMDGHAGIVNAVAVGALHGRLVVVCGGDEMVQVWDPVKGHRLDGETPSVGKVFAAAIGTLGGKSIVVFGGSDELVHVWFLGTP</sequence>
<evidence type="ECO:0000256" key="1">
    <source>
        <dbReference type="ARBA" id="ARBA00022574"/>
    </source>
</evidence>
<dbReference type="InterPro" id="IPR020472">
    <property type="entry name" value="WD40_PAC1"/>
</dbReference>
<dbReference type="Gene3D" id="2.130.10.10">
    <property type="entry name" value="YVTN repeat-like/Quinoprotein amine dehydrogenase"/>
    <property type="match status" value="2"/>
</dbReference>
<keyword evidence="1 3" id="KW-0853">WD repeat</keyword>
<feature type="region of interest" description="Disordered" evidence="5">
    <location>
        <begin position="278"/>
        <end position="301"/>
    </location>
</feature>
<dbReference type="PANTHER" id="PTHR22847">
    <property type="entry name" value="WD40 REPEAT PROTEIN"/>
    <property type="match status" value="1"/>
</dbReference>
<feature type="repeat" description="WD" evidence="3">
    <location>
        <begin position="627"/>
        <end position="660"/>
    </location>
</feature>
<feature type="repeat" description="WD" evidence="3">
    <location>
        <begin position="472"/>
        <end position="494"/>
    </location>
</feature>
<dbReference type="InterPro" id="IPR015943">
    <property type="entry name" value="WD40/YVTN_repeat-like_dom_sf"/>
</dbReference>
<gene>
    <name evidence="6" type="ORF">GCM10009733_082800</name>
</gene>
<protein>
    <recommendedName>
        <fullName evidence="8">WD40 repeat domain-containing protein</fullName>
    </recommendedName>
</protein>
<evidence type="ECO:0000256" key="4">
    <source>
        <dbReference type="SAM" id="Coils"/>
    </source>
</evidence>
<dbReference type="CDD" id="cd00200">
    <property type="entry name" value="WD40"/>
    <property type="match status" value="1"/>
</dbReference>
<evidence type="ECO:0008006" key="8">
    <source>
        <dbReference type="Google" id="ProtNLM"/>
    </source>
</evidence>
<feature type="coiled-coil region" evidence="4">
    <location>
        <begin position="172"/>
        <end position="267"/>
    </location>
</feature>
<accession>A0ABN2GL61</accession>